<proteinExistence type="predicted"/>
<keyword evidence="3" id="KW-1185">Reference proteome</keyword>
<organism evidence="2 3">
    <name type="scientific">Zophobas morio</name>
    <dbReference type="NCBI Taxonomy" id="2755281"/>
    <lineage>
        <taxon>Eukaryota</taxon>
        <taxon>Metazoa</taxon>
        <taxon>Ecdysozoa</taxon>
        <taxon>Arthropoda</taxon>
        <taxon>Hexapoda</taxon>
        <taxon>Insecta</taxon>
        <taxon>Pterygota</taxon>
        <taxon>Neoptera</taxon>
        <taxon>Endopterygota</taxon>
        <taxon>Coleoptera</taxon>
        <taxon>Polyphaga</taxon>
        <taxon>Cucujiformia</taxon>
        <taxon>Tenebrionidae</taxon>
        <taxon>Zophobas</taxon>
    </lineage>
</organism>
<gene>
    <name evidence="2" type="ORF">Zmor_000347</name>
</gene>
<feature type="region of interest" description="Disordered" evidence="1">
    <location>
        <begin position="1"/>
        <end position="26"/>
    </location>
</feature>
<evidence type="ECO:0000313" key="2">
    <source>
        <dbReference type="EMBL" id="KAJ3664804.1"/>
    </source>
</evidence>
<dbReference type="AlphaFoldDB" id="A0AA38J147"/>
<protein>
    <submittedName>
        <fullName evidence="2">Uncharacterized protein</fullName>
    </submittedName>
</protein>
<evidence type="ECO:0000256" key="1">
    <source>
        <dbReference type="SAM" id="MobiDB-lite"/>
    </source>
</evidence>
<comment type="caution">
    <text evidence="2">The sequence shown here is derived from an EMBL/GenBank/DDBJ whole genome shotgun (WGS) entry which is preliminary data.</text>
</comment>
<sequence>MTAANYRPEFHKSPNRQEPNFLSHRRQSPKISIVESAQKANCSSEFQLAAQRTPTSTCFSWSIYQQHSHLLVNTKCPMLLGSNPVAGRAFAFVARNCVVSVSRCTESTYLEIAFG</sequence>
<evidence type="ECO:0000313" key="3">
    <source>
        <dbReference type="Proteomes" id="UP001168821"/>
    </source>
</evidence>
<accession>A0AA38J147</accession>
<dbReference type="Proteomes" id="UP001168821">
    <property type="component" value="Unassembled WGS sequence"/>
</dbReference>
<dbReference type="EMBL" id="JALNTZ010000001">
    <property type="protein sequence ID" value="KAJ3664804.1"/>
    <property type="molecule type" value="Genomic_DNA"/>
</dbReference>
<reference evidence="2" key="1">
    <citation type="journal article" date="2023" name="G3 (Bethesda)">
        <title>Whole genome assemblies of Zophobas morio and Tenebrio molitor.</title>
        <authorList>
            <person name="Kaur S."/>
            <person name="Stinson S.A."/>
            <person name="diCenzo G.C."/>
        </authorList>
    </citation>
    <scope>NUCLEOTIDE SEQUENCE</scope>
    <source>
        <strain evidence="2">QUZm001</strain>
    </source>
</reference>
<name>A0AA38J147_9CUCU</name>